<dbReference type="SUPFAM" id="SSF53649">
    <property type="entry name" value="Alkaline phosphatase-like"/>
    <property type="match status" value="1"/>
</dbReference>
<keyword evidence="13" id="KW-0808">Transferase</keyword>
<keyword evidence="9" id="KW-0479">Metal-binding</keyword>
<dbReference type="InterPro" id="IPR017850">
    <property type="entry name" value="Alkaline_phosphatase_core_sf"/>
</dbReference>
<feature type="binding site" evidence="10">
    <location>
        <position position="248"/>
    </location>
    <ligand>
        <name>Mn(2+)</name>
        <dbReference type="ChEBI" id="CHEBI:29035"/>
    </ligand>
</feature>
<feature type="transmembrane region" description="Helical" evidence="11">
    <location>
        <begin position="111"/>
        <end position="133"/>
    </location>
</feature>
<feature type="active site" evidence="8">
    <location>
        <position position="290"/>
    </location>
</feature>
<feature type="transmembrane region" description="Helical" evidence="11">
    <location>
        <begin position="7"/>
        <end position="29"/>
    </location>
</feature>
<feature type="binding site" evidence="9">
    <location>
        <position position="402"/>
    </location>
    <ligand>
        <name>substrate</name>
    </ligand>
</feature>
<dbReference type="GO" id="GO:0046872">
    <property type="term" value="F:metal ion binding"/>
    <property type="evidence" value="ECO:0007669"/>
    <property type="project" value="UniProtKB-KW"/>
</dbReference>
<keyword evidence="5 11" id="KW-0812">Transmembrane</keyword>
<dbReference type="PIRSF" id="PIRSF005091">
    <property type="entry name" value="Mmb_sulf_HI1246"/>
    <property type="match status" value="1"/>
</dbReference>
<dbReference type="InterPro" id="IPR000917">
    <property type="entry name" value="Sulfatase_N"/>
</dbReference>
<evidence type="ECO:0000256" key="8">
    <source>
        <dbReference type="PIRSR" id="PIRSR005091-1"/>
    </source>
</evidence>
<feature type="binding site" evidence="10">
    <location>
        <position position="462"/>
    </location>
    <ligand>
        <name>Mn(2+)</name>
        <dbReference type="ChEBI" id="CHEBI:29035"/>
    </ligand>
</feature>
<evidence type="ECO:0000313" key="14">
    <source>
        <dbReference type="Proteomes" id="UP000184423"/>
    </source>
</evidence>
<gene>
    <name evidence="13" type="ORF">SAMN02746091_00049</name>
</gene>
<evidence type="ECO:0000256" key="6">
    <source>
        <dbReference type="ARBA" id="ARBA00022989"/>
    </source>
</evidence>
<evidence type="ECO:0000256" key="11">
    <source>
        <dbReference type="SAM" id="Phobius"/>
    </source>
</evidence>
<evidence type="ECO:0000256" key="7">
    <source>
        <dbReference type="ARBA" id="ARBA00023136"/>
    </source>
</evidence>
<evidence type="ECO:0000256" key="5">
    <source>
        <dbReference type="ARBA" id="ARBA00022692"/>
    </source>
</evidence>
<dbReference type="EMBL" id="FQVG01000001">
    <property type="protein sequence ID" value="SHE28313.1"/>
    <property type="molecule type" value="Genomic_DNA"/>
</dbReference>
<dbReference type="InterPro" id="IPR050448">
    <property type="entry name" value="OpgB/LTA_synthase_biosynth"/>
</dbReference>
<evidence type="ECO:0000313" key="13">
    <source>
        <dbReference type="EMBL" id="SHE28313.1"/>
    </source>
</evidence>
<dbReference type="Pfam" id="PF00884">
    <property type="entry name" value="Sulfatase"/>
    <property type="match status" value="1"/>
</dbReference>
<comment type="similarity">
    <text evidence="3">Belongs to the LTA synthase family.</text>
</comment>
<dbReference type="Proteomes" id="UP000184423">
    <property type="component" value="Unassembled WGS sequence"/>
</dbReference>
<dbReference type="Gene3D" id="3.40.720.10">
    <property type="entry name" value="Alkaline Phosphatase, subunit A"/>
    <property type="match status" value="1"/>
</dbReference>
<proteinExistence type="inferred from homology"/>
<keyword evidence="4" id="KW-1003">Cell membrane</keyword>
<evidence type="ECO:0000256" key="9">
    <source>
        <dbReference type="PIRSR" id="PIRSR005091-2"/>
    </source>
</evidence>
<dbReference type="InterPro" id="IPR012160">
    <property type="entry name" value="LtaS-like"/>
</dbReference>
<feature type="transmembrane region" description="Helical" evidence="11">
    <location>
        <begin position="35"/>
        <end position="55"/>
    </location>
</feature>
<dbReference type="GO" id="GO:0005886">
    <property type="term" value="C:plasma membrane"/>
    <property type="evidence" value="ECO:0007669"/>
    <property type="project" value="UniProtKB-SubCell"/>
</dbReference>
<dbReference type="AlphaFoldDB" id="A0A1M4S7X7"/>
<feature type="binding site" evidence="10">
    <location>
        <position position="290"/>
    </location>
    <ligand>
        <name>Mn(2+)</name>
        <dbReference type="ChEBI" id="CHEBI:29035"/>
    </ligand>
</feature>
<dbReference type="RefSeq" id="WP_073247568.1">
    <property type="nucleotide sequence ID" value="NZ_FQVG01000001.1"/>
</dbReference>
<accession>A0A1M4S7X7</accession>
<organism evidence="13 14">
    <name type="scientific">Caloramator proteoclasticus DSM 10124</name>
    <dbReference type="NCBI Taxonomy" id="1121262"/>
    <lineage>
        <taxon>Bacteria</taxon>
        <taxon>Bacillati</taxon>
        <taxon>Bacillota</taxon>
        <taxon>Clostridia</taxon>
        <taxon>Eubacteriales</taxon>
        <taxon>Clostridiaceae</taxon>
        <taxon>Caloramator</taxon>
    </lineage>
</organism>
<sequence>MNKVIRVFSLYLTFVIVLIFKILVFNNIVNINNNLINFISLLGVAFILLFILSLFGTQNFIKYSIVFNLLISFILIVNILNYTYFKDLVSIFNLRSIKYIDDVSESINRNFSINFMLVFVVDILYVIIIRFVFNKIKKDILNLKYMDILTKLSVLALAGVISVTSTVAYAKMKNSTVFNQFYNKHMIASSTNILMYHYLDLKRYIKNISSIYSTNEIKEANDSLKYYNEKDWLYGKYYGKNLLLLQLESFQGFVIGKKINGIEITPNLNKLAKEYYEVPNLYIQTSIGGTSDAEFVVNNGLLSIPDIPVYYTNNKFNNSLPRLFKDLGYKTFVMHPNDESFWNRGIVYRNIGIDRFYNKNDYKIDEKILLGLSDESFLKQSIEYIKLMPKPFYNMVITMSTHYPFRDKKFENELNVGELEGTLMGDYLKSIHYLDRQIGMFIDSLEKEGILKDTVIIIYGDHHGIPYNFRDELSKFLNIKIEDDYDWYNQFKVWGFVMLPDKAVTGKTEGIYGQADIYATVLHLFGINKPTTEISKSVFRKKDYVYLPQGIFKEKNRVYLMFTNKYKDYDLNELRRIDKRIEDKINKILKNNNIIVKYINR</sequence>
<reference evidence="14" key="1">
    <citation type="submission" date="2016-11" db="EMBL/GenBank/DDBJ databases">
        <authorList>
            <person name="Varghese N."/>
            <person name="Submissions S."/>
        </authorList>
    </citation>
    <scope>NUCLEOTIDE SEQUENCE [LARGE SCALE GENOMIC DNA]</scope>
    <source>
        <strain evidence="14">DSM 10124</strain>
    </source>
</reference>
<evidence type="ECO:0000256" key="3">
    <source>
        <dbReference type="ARBA" id="ARBA00009983"/>
    </source>
</evidence>
<evidence type="ECO:0000256" key="4">
    <source>
        <dbReference type="ARBA" id="ARBA00022475"/>
    </source>
</evidence>
<dbReference type="PANTHER" id="PTHR47371">
    <property type="entry name" value="LIPOTEICHOIC ACID SYNTHASE"/>
    <property type="match status" value="1"/>
</dbReference>
<keyword evidence="7 11" id="KW-0472">Membrane</keyword>
<dbReference type="PANTHER" id="PTHR47371:SF3">
    <property type="entry name" value="PHOSPHOGLYCEROL TRANSFERASE I"/>
    <property type="match status" value="1"/>
</dbReference>
<keyword evidence="14" id="KW-1185">Reference proteome</keyword>
<evidence type="ECO:0000256" key="10">
    <source>
        <dbReference type="PIRSR" id="PIRSR005091-3"/>
    </source>
</evidence>
<dbReference type="CDD" id="cd16015">
    <property type="entry name" value="LTA_synthase"/>
    <property type="match status" value="1"/>
</dbReference>
<evidence type="ECO:0000259" key="12">
    <source>
        <dbReference type="Pfam" id="PF00884"/>
    </source>
</evidence>
<feature type="domain" description="Sulfatase N-terminal" evidence="12">
    <location>
        <begin position="240"/>
        <end position="527"/>
    </location>
</feature>
<dbReference type="Gene3D" id="3.30.1120.170">
    <property type="match status" value="1"/>
</dbReference>
<keyword evidence="6 11" id="KW-1133">Transmembrane helix</keyword>
<keyword evidence="9" id="KW-0464">Manganese</keyword>
<protein>
    <submittedName>
        <fullName evidence="13">Phosphoglycerol transferase MdoB</fullName>
    </submittedName>
</protein>
<comment type="pathway">
    <text evidence="2">Cell wall biogenesis; lipoteichoic acid biosynthesis.</text>
</comment>
<comment type="subcellular location">
    <subcellularLocation>
        <location evidence="1">Cell membrane</location>
        <topology evidence="1">Multi-pass membrane protein</topology>
    </subcellularLocation>
</comment>
<dbReference type="GO" id="GO:0016740">
    <property type="term" value="F:transferase activity"/>
    <property type="evidence" value="ECO:0007669"/>
    <property type="project" value="UniProtKB-KW"/>
</dbReference>
<evidence type="ECO:0000256" key="1">
    <source>
        <dbReference type="ARBA" id="ARBA00004651"/>
    </source>
</evidence>
<feature type="transmembrane region" description="Helical" evidence="11">
    <location>
        <begin position="154"/>
        <end position="172"/>
    </location>
</feature>
<name>A0A1M4S7X7_9CLOT</name>
<feature type="transmembrane region" description="Helical" evidence="11">
    <location>
        <begin position="67"/>
        <end position="85"/>
    </location>
</feature>
<feature type="binding site" evidence="10">
    <location>
        <position position="461"/>
    </location>
    <ligand>
        <name>Mn(2+)</name>
        <dbReference type="ChEBI" id="CHEBI:29035"/>
    </ligand>
</feature>
<evidence type="ECO:0000256" key="2">
    <source>
        <dbReference type="ARBA" id="ARBA00004936"/>
    </source>
</evidence>